<dbReference type="EMBL" id="LSFI01000026">
    <property type="protein sequence ID" value="OAG27557.1"/>
    <property type="molecule type" value="Genomic_DNA"/>
</dbReference>
<reference evidence="9 10" key="1">
    <citation type="submission" date="2016-02" db="EMBL/GenBank/DDBJ databases">
        <title>Draft genome sequence of Thermodesulfatator sp. S606.</title>
        <authorList>
            <person name="Lai Q."/>
            <person name="Cao J."/>
            <person name="Dupont S."/>
            <person name="Shao Z."/>
            <person name="Jebbar M."/>
            <person name="Alain K."/>
        </authorList>
    </citation>
    <scope>NUCLEOTIDE SEQUENCE [LARGE SCALE GENOMIC DNA]</scope>
    <source>
        <strain evidence="9 10">S606</strain>
    </source>
</reference>
<evidence type="ECO:0000256" key="7">
    <source>
        <dbReference type="SAM" id="Phobius"/>
    </source>
</evidence>
<evidence type="ECO:0000313" key="10">
    <source>
        <dbReference type="Proteomes" id="UP000076964"/>
    </source>
</evidence>
<feature type="transmembrane region" description="Helical" evidence="7">
    <location>
        <begin position="131"/>
        <end position="150"/>
    </location>
</feature>
<evidence type="ECO:0000256" key="5">
    <source>
        <dbReference type="ARBA" id="ARBA00022989"/>
    </source>
</evidence>
<dbReference type="RefSeq" id="WP_068542056.1">
    <property type="nucleotide sequence ID" value="NZ_LSFI01000026.1"/>
</dbReference>
<gene>
    <name evidence="9" type="ORF">TH606_06205</name>
</gene>
<keyword evidence="2" id="KW-1003">Cell membrane</keyword>
<evidence type="ECO:0000259" key="8">
    <source>
        <dbReference type="Pfam" id="PF01694"/>
    </source>
</evidence>
<dbReference type="PANTHER" id="PTHR43066:SF26">
    <property type="entry name" value="RHOMBOID PROTEASE GLPG"/>
    <property type="match status" value="1"/>
</dbReference>
<dbReference type="GO" id="GO:0016020">
    <property type="term" value="C:membrane"/>
    <property type="evidence" value="ECO:0007669"/>
    <property type="project" value="UniProtKB-SubCell"/>
</dbReference>
<feature type="transmembrane region" description="Helical" evidence="7">
    <location>
        <begin position="12"/>
        <end position="32"/>
    </location>
</feature>
<sequence>MIPIQDIVPRKTFPVVTVSLIILNTLIFILMVNLPVSVREALVINFGVVPARITQFGFGEAGKAFQNVISLFTAMFLHGGWIHLLGNMWTLWIFGDNVEDRMGHKRFLIFYLLCGVAATLIHVWLHPDSTIPMIGASGAISGVLGAYYGLFPLARVIVMVPIFFFPFFFEIPAVLYIGWWYLLQLFSGTLSILHGKIVGGVAWWAHIGGFLVGLFLHRLFCVGKKCFRDEVRPWGVSYNLGEKFNR</sequence>
<keyword evidence="3" id="KW-0997">Cell inner membrane</keyword>
<evidence type="ECO:0000256" key="3">
    <source>
        <dbReference type="ARBA" id="ARBA00022519"/>
    </source>
</evidence>
<comment type="caution">
    <text evidence="9">The sequence shown here is derived from an EMBL/GenBank/DDBJ whole genome shotgun (WGS) entry which is preliminary data.</text>
</comment>
<keyword evidence="9" id="KW-0378">Hydrolase</keyword>
<evidence type="ECO:0000313" key="9">
    <source>
        <dbReference type="EMBL" id="OAG27557.1"/>
    </source>
</evidence>
<dbReference type="SUPFAM" id="SSF144091">
    <property type="entry name" value="Rhomboid-like"/>
    <property type="match status" value="1"/>
</dbReference>
<dbReference type="GO" id="GO:0004252">
    <property type="term" value="F:serine-type endopeptidase activity"/>
    <property type="evidence" value="ECO:0007669"/>
    <property type="project" value="InterPro"/>
</dbReference>
<feature type="transmembrane region" description="Helical" evidence="7">
    <location>
        <begin position="157"/>
        <end position="181"/>
    </location>
</feature>
<dbReference type="OrthoDB" id="9813074at2"/>
<dbReference type="InterPro" id="IPR035952">
    <property type="entry name" value="Rhomboid-like_sf"/>
</dbReference>
<evidence type="ECO:0000256" key="6">
    <source>
        <dbReference type="ARBA" id="ARBA00023136"/>
    </source>
</evidence>
<keyword evidence="9" id="KW-0645">Protease</keyword>
<keyword evidence="6 7" id="KW-0472">Membrane</keyword>
<dbReference type="Pfam" id="PF01694">
    <property type="entry name" value="Rhomboid"/>
    <property type="match status" value="1"/>
</dbReference>
<dbReference type="GO" id="GO:0006508">
    <property type="term" value="P:proteolysis"/>
    <property type="evidence" value="ECO:0007669"/>
    <property type="project" value="UniProtKB-KW"/>
</dbReference>
<keyword evidence="5 7" id="KW-1133">Transmembrane helix</keyword>
<accession>A0A177E6I4</accession>
<feature type="transmembrane region" description="Helical" evidence="7">
    <location>
        <begin position="201"/>
        <end position="220"/>
    </location>
</feature>
<dbReference type="AlphaFoldDB" id="A0A177E6I4"/>
<keyword evidence="4 7" id="KW-0812">Transmembrane</keyword>
<evidence type="ECO:0000256" key="2">
    <source>
        <dbReference type="ARBA" id="ARBA00022475"/>
    </source>
</evidence>
<name>A0A177E6I4_9BACT</name>
<dbReference type="PANTHER" id="PTHR43066">
    <property type="entry name" value="RHOMBOID-RELATED PROTEIN"/>
    <property type="match status" value="1"/>
</dbReference>
<protein>
    <submittedName>
        <fullName evidence="9">Rhomboid family intramembrane serine protease</fullName>
    </submittedName>
</protein>
<dbReference type="Proteomes" id="UP000076964">
    <property type="component" value="Unassembled WGS sequence"/>
</dbReference>
<organism evidence="9 10">
    <name type="scientific">Thermodesulfatator autotrophicus</name>
    <dbReference type="NCBI Taxonomy" id="1795632"/>
    <lineage>
        <taxon>Bacteria</taxon>
        <taxon>Pseudomonadati</taxon>
        <taxon>Thermodesulfobacteriota</taxon>
        <taxon>Thermodesulfobacteria</taxon>
        <taxon>Thermodesulfobacteriales</taxon>
        <taxon>Thermodesulfatatoraceae</taxon>
        <taxon>Thermodesulfatator</taxon>
    </lineage>
</organism>
<dbReference type="InterPro" id="IPR022764">
    <property type="entry name" value="Peptidase_S54_rhomboid_dom"/>
</dbReference>
<evidence type="ECO:0000256" key="1">
    <source>
        <dbReference type="ARBA" id="ARBA00004141"/>
    </source>
</evidence>
<feature type="domain" description="Peptidase S54 rhomboid" evidence="8">
    <location>
        <begin position="68"/>
        <end position="220"/>
    </location>
</feature>
<feature type="transmembrane region" description="Helical" evidence="7">
    <location>
        <begin position="68"/>
        <end position="95"/>
    </location>
</feature>
<dbReference type="FunFam" id="1.20.1540.10:FF:000027">
    <property type="entry name" value="Rhomboid family intramembrane serine protease"/>
    <property type="match status" value="1"/>
</dbReference>
<proteinExistence type="predicted"/>
<feature type="transmembrane region" description="Helical" evidence="7">
    <location>
        <begin position="107"/>
        <end position="125"/>
    </location>
</feature>
<dbReference type="STRING" id="1795632.TH606_06205"/>
<comment type="subcellular location">
    <subcellularLocation>
        <location evidence="1">Membrane</location>
        <topology evidence="1">Multi-pass membrane protein</topology>
    </subcellularLocation>
</comment>
<keyword evidence="10" id="KW-1185">Reference proteome</keyword>
<evidence type="ECO:0000256" key="4">
    <source>
        <dbReference type="ARBA" id="ARBA00022692"/>
    </source>
</evidence>
<dbReference type="Gene3D" id="1.20.1540.10">
    <property type="entry name" value="Rhomboid-like"/>
    <property type="match status" value="1"/>
</dbReference>